<dbReference type="InterPro" id="IPR004843">
    <property type="entry name" value="Calcineurin-like_PHP"/>
</dbReference>
<evidence type="ECO:0000256" key="12">
    <source>
        <dbReference type="SAM" id="SignalP"/>
    </source>
</evidence>
<feature type="transmembrane region" description="Helical" evidence="11">
    <location>
        <begin position="1514"/>
        <end position="1536"/>
    </location>
</feature>
<dbReference type="CDD" id="cd00842">
    <property type="entry name" value="MPP_ASMase"/>
    <property type="match status" value="1"/>
</dbReference>
<evidence type="ECO:0000256" key="1">
    <source>
        <dbReference type="ARBA" id="ARBA00004141"/>
    </source>
</evidence>
<feature type="transmembrane region" description="Helical" evidence="11">
    <location>
        <begin position="886"/>
        <end position="906"/>
    </location>
</feature>
<dbReference type="Gene3D" id="1.20.1740.10">
    <property type="entry name" value="Amino acid/polyamine transporter I"/>
    <property type="match status" value="1"/>
</dbReference>
<feature type="transmembrane region" description="Helical" evidence="11">
    <location>
        <begin position="1452"/>
        <end position="1473"/>
    </location>
</feature>
<feature type="transmembrane region" description="Helical" evidence="11">
    <location>
        <begin position="1826"/>
        <end position="1846"/>
    </location>
</feature>
<feature type="transmembrane region" description="Helical" evidence="11">
    <location>
        <begin position="1781"/>
        <end position="1806"/>
    </location>
</feature>
<dbReference type="GO" id="GO:0035673">
    <property type="term" value="F:oligopeptide transmembrane transporter activity"/>
    <property type="evidence" value="ECO:0007669"/>
    <property type="project" value="InterPro"/>
</dbReference>
<keyword evidence="4 11" id="KW-0812">Transmembrane</keyword>
<dbReference type="InterPro" id="IPR004648">
    <property type="entry name" value="Oligpept_transpt"/>
</dbReference>
<evidence type="ECO:0000256" key="6">
    <source>
        <dbReference type="ARBA" id="ARBA00022927"/>
    </source>
</evidence>
<feature type="transmembrane region" description="Helical" evidence="11">
    <location>
        <begin position="1745"/>
        <end position="1769"/>
    </location>
</feature>
<dbReference type="Pfam" id="PF00149">
    <property type="entry name" value="Metallophos"/>
    <property type="match status" value="1"/>
</dbReference>
<keyword evidence="8 11" id="KW-0472">Membrane</keyword>
<dbReference type="GO" id="GO:0006865">
    <property type="term" value="P:amino acid transport"/>
    <property type="evidence" value="ECO:0007669"/>
    <property type="project" value="InterPro"/>
</dbReference>
<reference evidence="14" key="1">
    <citation type="submission" date="2023-03" db="EMBL/GenBank/DDBJ databases">
        <title>Mating type loci evolution in Malassezia.</title>
        <authorList>
            <person name="Coelho M.A."/>
        </authorList>
    </citation>
    <scope>NUCLEOTIDE SEQUENCE</scope>
    <source>
        <strain evidence="14">CBS 12830</strain>
    </source>
</reference>
<evidence type="ECO:0000313" key="14">
    <source>
        <dbReference type="EMBL" id="WFD24245.1"/>
    </source>
</evidence>
<dbReference type="EMBL" id="CP119905">
    <property type="protein sequence ID" value="WFD24245.1"/>
    <property type="molecule type" value="Genomic_DNA"/>
</dbReference>
<feature type="compositionally biased region" description="Basic and acidic residues" evidence="10">
    <location>
        <begin position="2378"/>
        <end position="2388"/>
    </location>
</feature>
<feature type="transmembrane region" description="Helical" evidence="11">
    <location>
        <begin position="1589"/>
        <end position="1608"/>
    </location>
</feature>
<feature type="domain" description="Calcineurin-like phosphoesterase" evidence="13">
    <location>
        <begin position="257"/>
        <end position="546"/>
    </location>
</feature>
<dbReference type="PANTHER" id="PTHR22601">
    <property type="entry name" value="ISP4 LIKE PROTEIN"/>
    <property type="match status" value="1"/>
</dbReference>
<feature type="transmembrane region" description="Helical" evidence="11">
    <location>
        <begin position="1076"/>
        <end position="1096"/>
    </location>
</feature>
<keyword evidence="9" id="KW-0175">Coiled coil</keyword>
<feature type="transmembrane region" description="Helical" evidence="11">
    <location>
        <begin position="1102"/>
        <end position="1121"/>
    </location>
</feature>
<feature type="transmembrane region" description="Helical" evidence="11">
    <location>
        <begin position="1896"/>
        <end position="1917"/>
    </location>
</feature>
<evidence type="ECO:0000259" key="13">
    <source>
        <dbReference type="Pfam" id="PF00149"/>
    </source>
</evidence>
<feature type="compositionally biased region" description="Polar residues" evidence="10">
    <location>
        <begin position="98"/>
        <end position="112"/>
    </location>
</feature>
<dbReference type="InterPro" id="IPR002293">
    <property type="entry name" value="AA/rel_permease1"/>
</dbReference>
<feature type="transmembrane region" description="Helical" evidence="11">
    <location>
        <begin position="918"/>
        <end position="940"/>
    </location>
</feature>
<dbReference type="Pfam" id="PF13520">
    <property type="entry name" value="AA_permease_2"/>
    <property type="match status" value="1"/>
</dbReference>
<dbReference type="InterPro" id="IPR041805">
    <property type="entry name" value="ASMase/PPN1_MPP"/>
</dbReference>
<dbReference type="NCBIfam" id="TIGR00728">
    <property type="entry name" value="OPT_sfam"/>
    <property type="match status" value="1"/>
</dbReference>
<dbReference type="GO" id="GO:0015031">
    <property type="term" value="P:protein transport"/>
    <property type="evidence" value="ECO:0007669"/>
    <property type="project" value="UniProtKB-KW"/>
</dbReference>
<comment type="subcellular location">
    <subcellularLocation>
        <location evidence="1">Membrane</location>
        <topology evidence="1">Multi-pass membrane protein</topology>
    </subcellularLocation>
</comment>
<evidence type="ECO:0000256" key="11">
    <source>
        <dbReference type="SAM" id="Phobius"/>
    </source>
</evidence>
<name>A0AAF0EGK5_9BASI</name>
<evidence type="ECO:0000256" key="2">
    <source>
        <dbReference type="ARBA" id="ARBA00008807"/>
    </source>
</evidence>
<dbReference type="Proteomes" id="UP001214415">
    <property type="component" value="Chromosome 6"/>
</dbReference>
<evidence type="ECO:0000256" key="7">
    <source>
        <dbReference type="ARBA" id="ARBA00022989"/>
    </source>
</evidence>
<sequence length="2678" mass="299269">MKMLLFLWVSQVLAVSAWTTSTFSAPSHAPATPVFTAPRAFPTSAFSSMYFMPRDQEAIPRPVVTNVDGKPFPDRLNNPASMPSSPPTDAGVLPAPQPSASHVSPSQIHHKVSSTIRNSKLSTCDRCKRALRLGQSLAQSNPHTVPGVLIELCKEFQYKQFGRNPDVNRTCELSYTRGGQGGVFTQVLAYADLSEDGSDAEYLCSQFFYGFCPVPEPVALAESFLDDWFHGQRTPPAHVRARSKNKGHSSHKNLQVLWMSDIHVDGRYAVGAEAECTYGYCCRSNSFNTSTFDAHGYLTGNDTVPPQNISTSSPYWGYEGCDAPWSLVTSAFEAMQHLGGPSGFDLALYTGDLVAHAQTWEESRELVQYSESGLYDLMRHYLGTTTVVAAIGNHDSSPTEHAAPHALPDGRGRQFSWDWDHVSKLWQREGWLTHTQADSVRTHYGGYSIQPFPGLRVISFNTDFWYTGNSFAFLHTSNPDYSGTLRWVTDELQRAEDAHERVWIIGHVLPGWDGYSSMDRPTNLFYQIVTRYQHTIAHMFFAHSHEDTFSVFYANSNGNSSSASTETSQAVGVSLFSPSVTPLTNMNPGIRVLEVDPLTYEIMDYHQYYTPLQDVQNQTSTDNGLVWYHLYSARETYSNFTAAEKAGKYSAPVKLENGQWPASAPLNASFWASISDEVLARPELASLFNTYQGRNSPMSPPCNTEACAQAKACFMRAGSYALGKACGSSYSTMGRTKEEKIAADEDHLNALGHKQEMTRHFSFLSLLGLAFAILNSWTALSVSLSLSLPSGGPSSTIWGLITAGICNLCLSSSLGEFLSAFPTAGGQFYWVAYVSPPGPRRFLSYWTGWITVGGWVAMNATGPLLGSQLVTGLIALMHDDYKSERWHVFLLYLAFSTGGFLFNVFANRLLPIVNKAAFYWSMSGFVLISITILACASPNFAPGEYVYGEFVNLTGWPDGFAWLLGLLQGAFGLAAYDSVCHMIEEIPDAPKQGPRVMNLMAIINAPTGALIKVFDIATKSRAGSVCLTMFPLICMAFTTNSLFTASSRMTYAFARDNGLPWSRELSMILPKLNSPVYALCVSWAGVFVFGCVYLGSESAFNAITSAAVVWLNLSYALPVAINVWHGRKLLPKRKFCLPEPVGWVFNMVGVLYVSFTSVLFLFPPVNNPNPSQMNYCIVAFAILMVLCLGWWVLSAHKTFKGPPIELAQNTIGSGTAPMEKAQLEGCARQERTTRLANMLDEKPDVLSDTFIIEPGHPESPSPAEQPVTDLERQQAEKELHHIAERPLDDPNLDEGLIHDAEQALEDGNVKHEVTLGHLIEEDSPYPEVRASISNVDDVNMPVVTIRTIILGLITIVVVPGLNQFLYLRYPTTTITPYVITIMIYPFGQFLAWCLPTKTWKTMWGDFSFNPGPFNVKEHSLISIMGLMSYQSAYATGIPAVQKFTYKMEDWGFGYGILLIWSTQLLGLSFACFCRKFLVWPASMIWPTNLPTCTLLNTMHGIKSDNVTGMSRYKFFWLAFLVLFFYQFFPSYIFTMLSIGNWFCTIAPNNVILNQMLGTQSGLGLLPFTFDWTVIAAYMSPLASPWWAQANVLGGFVIFFIIVCPAVYYTNVWNSKYMPIFDTGSYDRFGNSFEAFKIINLNPSVPPSLDIEKYNNYSMIYLPTGLTISYFLSFASVTAVLVHVALFHGKSIWKQIRTSPGDSPDVHMRLMLKYKESPMWWYLALFFASFAMGIGAVEGWNTGLPWWAFLVAIIIGMVFILPVGITYAISNQEVGLNMISELIIGYMLPGRPIAMMIFKTTMYMITYQGLQFVQDQKMAHYMKLPPRYVFVAQVLATLVGGVVQLAVQDWAFSNIDDICTKDQPEKFSCANYTVFGTASIVWGLIGPSNMFSPGKRYNSLLYGFLAGAIAPVILWLLAKKFPKGRFHLINLPVMFTGTGNIPPATGVNYLSPIAIGFLTQYVWKRYYFKSWFKYNYILSAALQGASTIAVVFIFFVLQYVKGSDSKAPNQHFYNEGWWGNVAWQKTADYNAEPLWNLPKHKAFEGTNAIPQPNVEAWKKLLILLDAADTDPHFGRLRQFFDSRLSLQEQNDQYEEEEEDMEILPRSFEHRLSFRAPRSTPRVQWNRRPTVSGSEDSSHPARSMLGSLRRGQRRVTQERKKRQRDMFELWVGPEESKECVRFNVRLDLHNVHLAPARESPEAAVENHTSHQASNTLHPLDTFGDIKGSENHEAQEDGAKASDLECVVEDSPFEPSEYISTANRTTDVPVGGRHEPHIPFVKEGEDFMHLLRLATSFANGNAWPIGDEDPLPMIVTRAMAEAFGWEGIMHLCYGKDSLCEKEQVFAPLGQAAYLESTRKQKYNAVLSWRNNVVNEDGSVPRPDEEPEHREQASSVDVGELSSLPSRSSQGSIYENLGDGPSNAHPPARFIYTRTWNDWMLLFSSISSWISEYETTRVCAGLAHEFGQEPIYQNPSCMHVAPLPQAMPPVCVEQDALNSAHGFWRLPGVPGALRSESLQEHMDYRWARTKLHSSQVGTPAVMLLASAQFYFMQLASKPWVHNGSWELMYLNQCIFHSIIAEQRFPPPGHAVALEMPTKEVSQAHTIQCPYPSPDGACNPLEWRQWLHSLRDGEIIAPAVSWQGWWVLIAVMNGGDRSGRSYDLQLRAPGDLVENPEPSTVYL</sequence>
<feature type="transmembrane region" description="Helical" evidence="11">
    <location>
        <begin position="763"/>
        <end position="785"/>
    </location>
</feature>
<dbReference type="Pfam" id="PF03169">
    <property type="entry name" value="OPT"/>
    <property type="match status" value="1"/>
</dbReference>
<feature type="transmembrane region" description="Helical" evidence="11">
    <location>
        <begin position="842"/>
        <end position="866"/>
    </location>
</feature>
<feature type="transmembrane region" description="Helical" evidence="11">
    <location>
        <begin position="1718"/>
        <end position="1739"/>
    </location>
</feature>
<feature type="coiled-coil region" evidence="9">
    <location>
        <begin position="2075"/>
        <end position="2102"/>
    </location>
</feature>
<comment type="similarity">
    <text evidence="2">Belongs to the oligopeptide OPT transporter family.</text>
</comment>
<feature type="signal peptide" evidence="12">
    <location>
        <begin position="1"/>
        <end position="17"/>
    </location>
</feature>
<evidence type="ECO:0000256" key="10">
    <source>
        <dbReference type="SAM" id="MobiDB-lite"/>
    </source>
</evidence>
<keyword evidence="3" id="KW-0813">Transport</keyword>
<feature type="transmembrane region" description="Helical" evidence="11">
    <location>
        <begin position="1973"/>
        <end position="1999"/>
    </location>
</feature>
<evidence type="ECO:0000256" key="9">
    <source>
        <dbReference type="SAM" id="Coils"/>
    </source>
</evidence>
<evidence type="ECO:0000256" key="3">
    <source>
        <dbReference type="ARBA" id="ARBA00022448"/>
    </source>
</evidence>
<dbReference type="GO" id="GO:0016787">
    <property type="term" value="F:hydrolase activity"/>
    <property type="evidence" value="ECO:0007669"/>
    <property type="project" value="InterPro"/>
</dbReference>
<dbReference type="GO" id="GO:0016020">
    <property type="term" value="C:membrane"/>
    <property type="evidence" value="ECO:0007669"/>
    <property type="project" value="UniProtKB-SubCell"/>
</dbReference>
<feature type="transmembrane region" description="Helical" evidence="11">
    <location>
        <begin position="1556"/>
        <end position="1577"/>
    </location>
</feature>
<feature type="transmembrane region" description="Helical" evidence="11">
    <location>
        <begin position="1022"/>
        <end position="1043"/>
    </location>
</feature>
<feature type="transmembrane region" description="Helical" evidence="11">
    <location>
        <begin position="1667"/>
        <end position="1686"/>
    </location>
</feature>
<feature type="compositionally biased region" description="Polar residues" evidence="10">
    <location>
        <begin position="2119"/>
        <end position="2133"/>
    </location>
</feature>
<feature type="region of interest" description="Disordered" evidence="10">
    <location>
        <begin position="66"/>
        <end position="112"/>
    </location>
</feature>
<feature type="region of interest" description="Disordered" evidence="10">
    <location>
        <begin position="2196"/>
        <end position="2238"/>
    </location>
</feature>
<evidence type="ECO:0000313" key="15">
    <source>
        <dbReference type="Proteomes" id="UP001214415"/>
    </source>
</evidence>
<dbReference type="InterPro" id="IPR029052">
    <property type="entry name" value="Metallo-depent_PP-like"/>
</dbReference>
<feature type="transmembrane region" description="Helical" evidence="11">
    <location>
        <begin position="1348"/>
        <end position="1368"/>
    </location>
</feature>
<evidence type="ECO:0000256" key="5">
    <source>
        <dbReference type="ARBA" id="ARBA00022856"/>
    </source>
</evidence>
<dbReference type="SUPFAM" id="SSF56300">
    <property type="entry name" value="Metallo-dependent phosphatases"/>
    <property type="match status" value="1"/>
</dbReference>
<dbReference type="InterPro" id="IPR004840">
    <property type="entry name" value="Amino_acid_permease_CS"/>
</dbReference>
<dbReference type="PROSITE" id="PS00218">
    <property type="entry name" value="AMINO_ACID_PERMEASE_1"/>
    <property type="match status" value="1"/>
</dbReference>
<feature type="compositionally biased region" description="Basic and acidic residues" evidence="10">
    <location>
        <begin position="2224"/>
        <end position="2238"/>
    </location>
</feature>
<feature type="transmembrane region" description="Helical" evidence="11">
    <location>
        <begin position="1141"/>
        <end position="1160"/>
    </location>
</feature>
<gene>
    <name evidence="14" type="ORF">MEQU1_002942</name>
</gene>
<feature type="compositionally biased region" description="Low complexity" evidence="10">
    <location>
        <begin position="2398"/>
        <end position="2408"/>
    </location>
</feature>
<evidence type="ECO:0000256" key="4">
    <source>
        <dbReference type="ARBA" id="ARBA00022692"/>
    </source>
</evidence>
<feature type="region of interest" description="Disordered" evidence="10">
    <location>
        <begin position="2117"/>
        <end position="2160"/>
    </location>
</feature>
<accession>A0AAF0EGK5</accession>
<feature type="region of interest" description="Disordered" evidence="10">
    <location>
        <begin position="2370"/>
        <end position="2416"/>
    </location>
</feature>
<feature type="transmembrane region" description="Helical" evidence="11">
    <location>
        <begin position="960"/>
        <end position="976"/>
    </location>
</feature>
<keyword evidence="15" id="KW-1185">Reference proteome</keyword>
<dbReference type="InterPro" id="IPR004813">
    <property type="entry name" value="OPT"/>
</dbReference>
<feature type="transmembrane region" description="Helical" evidence="11">
    <location>
        <begin position="1172"/>
        <end position="1193"/>
    </location>
</feature>
<keyword evidence="7 11" id="KW-1133">Transmembrane helix</keyword>
<protein>
    <recommendedName>
        <fullName evidence="13">Calcineurin-like phosphoesterase domain-containing protein</fullName>
    </recommendedName>
</protein>
<feature type="chain" id="PRO_5041933989" description="Calcineurin-like phosphoesterase domain-containing protein" evidence="12">
    <location>
        <begin position="18"/>
        <end position="2678"/>
    </location>
</feature>
<feature type="transmembrane region" description="Helical" evidence="11">
    <location>
        <begin position="1866"/>
        <end position="1884"/>
    </location>
</feature>
<evidence type="ECO:0000256" key="8">
    <source>
        <dbReference type="ARBA" id="ARBA00023136"/>
    </source>
</evidence>
<organism evidence="14 15">
    <name type="scientific">Malassezia equina</name>
    <dbReference type="NCBI Taxonomy" id="1381935"/>
    <lineage>
        <taxon>Eukaryota</taxon>
        <taxon>Fungi</taxon>
        <taxon>Dikarya</taxon>
        <taxon>Basidiomycota</taxon>
        <taxon>Ustilaginomycotina</taxon>
        <taxon>Malasseziomycetes</taxon>
        <taxon>Malasseziales</taxon>
        <taxon>Malasseziaceae</taxon>
        <taxon>Malassezia</taxon>
    </lineage>
</organism>
<keyword evidence="5" id="KW-0571">Peptide transport</keyword>
<proteinExistence type="inferred from homology"/>
<keyword evidence="12" id="KW-0732">Signal</keyword>
<dbReference type="NCBIfam" id="TIGR00727">
    <property type="entry name" value="ISP4_OPT"/>
    <property type="match status" value="1"/>
</dbReference>
<feature type="transmembrane region" description="Helical" evidence="11">
    <location>
        <begin position="1374"/>
        <end position="1394"/>
    </location>
</feature>
<keyword evidence="6" id="KW-0653">Protein transport</keyword>